<evidence type="ECO:0000256" key="8">
    <source>
        <dbReference type="ARBA" id="ARBA00023242"/>
    </source>
</evidence>
<feature type="domain" description="RRM" evidence="11">
    <location>
        <begin position="10"/>
        <end position="90"/>
    </location>
</feature>
<evidence type="ECO:0000256" key="1">
    <source>
        <dbReference type="ARBA" id="ARBA00004123"/>
    </source>
</evidence>
<feature type="domain" description="RRM" evidence="11">
    <location>
        <begin position="108"/>
        <end position="185"/>
    </location>
</feature>
<keyword evidence="13" id="KW-1185">Reference proteome</keyword>
<dbReference type="InterPro" id="IPR050666">
    <property type="entry name" value="ESRP"/>
</dbReference>
<sequence length="523" mass="56625">MSETGENLDTIVRLRGMPWSATVDEVINFLGCDVNVSGGKEGVHFTYTRDGRASGEAYVELVAEEDVENALKKSNENMGSRYIEVFRAKRAEMDWCVKKNSSNALDEGIVRLRGIPFGCSKEEIANFFSGLEIVANGIVIPVDFNGRTAGDAYVQFATKEAAEKALEKHKERIGHRYIEIFKSSLSEMESSLNASMRPFTQGFGGRNFGGPAPRGGRPGPYDRMMGRGPPPPRPRDDGYGGAGYDDYGYGGGRSRGGKSGSAFGAGGHTHGHGHLVHMRGIPYKATEADVYDFFSPLRPISIQFVYEVGGRPSGECDVEFATHRDATDAMVKNNAHMGTRYVELFLKSSPSVGNKGHHGNGQGHHGGYYSNDYDDYGYGGTNTGFRSGGGGHGHSGGHGSRNGGGPGGFGVGPVGGHFVHMRGLPYKASDENVYQFFEPIRPIDVRFIVDASGRPSGECDVEFASHRDAQEAMSRNNAHMGNRYVELFLKSAPSVKGGFGNGTPSHGWFPERTYLPSYSTNDY</sequence>
<dbReference type="SUPFAM" id="SSF54928">
    <property type="entry name" value="RNA-binding domain, RBD"/>
    <property type="match status" value="4"/>
</dbReference>
<evidence type="ECO:0000256" key="4">
    <source>
        <dbReference type="ARBA" id="ARBA00022737"/>
    </source>
</evidence>
<keyword evidence="7" id="KW-0007">Acetylation</keyword>
<dbReference type="OMA" id="YYNDEYE"/>
<evidence type="ECO:0000256" key="2">
    <source>
        <dbReference type="ARBA" id="ARBA00022499"/>
    </source>
</evidence>
<feature type="region of interest" description="Disordered" evidence="10">
    <location>
        <begin position="387"/>
        <end position="409"/>
    </location>
</feature>
<dbReference type="RefSeq" id="XP_022654198.1">
    <property type="nucleotide sequence ID" value="XM_022798463.1"/>
</dbReference>
<dbReference type="GO" id="GO:0003723">
    <property type="term" value="F:RNA binding"/>
    <property type="evidence" value="ECO:0007669"/>
    <property type="project" value="UniProtKB-UniRule"/>
</dbReference>
<dbReference type="InterPro" id="IPR035979">
    <property type="entry name" value="RBD_domain_sf"/>
</dbReference>
<evidence type="ECO:0000256" key="7">
    <source>
        <dbReference type="ARBA" id="ARBA00022990"/>
    </source>
</evidence>
<dbReference type="InterPro" id="IPR012677">
    <property type="entry name" value="Nucleotide-bd_a/b_plait_sf"/>
</dbReference>
<feature type="domain" description="RRM" evidence="11">
    <location>
        <begin position="417"/>
        <end position="492"/>
    </location>
</feature>
<organism evidence="12 13">
    <name type="scientific">Varroa destructor</name>
    <name type="common">Honeybee mite</name>
    <dbReference type="NCBI Taxonomy" id="109461"/>
    <lineage>
        <taxon>Eukaryota</taxon>
        <taxon>Metazoa</taxon>
        <taxon>Ecdysozoa</taxon>
        <taxon>Arthropoda</taxon>
        <taxon>Chelicerata</taxon>
        <taxon>Arachnida</taxon>
        <taxon>Acari</taxon>
        <taxon>Parasitiformes</taxon>
        <taxon>Mesostigmata</taxon>
        <taxon>Gamasina</taxon>
        <taxon>Dermanyssoidea</taxon>
        <taxon>Varroidae</taxon>
        <taxon>Varroa</taxon>
    </lineage>
</organism>
<keyword evidence="2" id="KW-1017">Isopeptide bond</keyword>
<evidence type="ECO:0000256" key="5">
    <source>
        <dbReference type="ARBA" id="ARBA00022843"/>
    </source>
</evidence>
<evidence type="ECO:0000256" key="10">
    <source>
        <dbReference type="SAM" id="MobiDB-lite"/>
    </source>
</evidence>
<dbReference type="Gene3D" id="3.30.70.330">
    <property type="match status" value="4"/>
</dbReference>
<reference evidence="12" key="1">
    <citation type="submission" date="2021-01" db="UniProtKB">
        <authorList>
            <consortium name="EnsemblMetazoa"/>
        </authorList>
    </citation>
    <scope>IDENTIFICATION</scope>
</reference>
<dbReference type="RefSeq" id="XP_022654190.1">
    <property type="nucleotide sequence ID" value="XM_022798455.1"/>
</dbReference>
<dbReference type="Pfam" id="PF00076">
    <property type="entry name" value="RRM_1"/>
    <property type="match status" value="3"/>
</dbReference>
<feature type="region of interest" description="Disordered" evidence="10">
    <location>
        <begin position="203"/>
        <end position="246"/>
    </location>
</feature>
<proteinExistence type="predicted"/>
<keyword evidence="3" id="KW-0597">Phosphoprotein</keyword>
<dbReference type="InParanoid" id="A0A7M7K1H1"/>
<evidence type="ECO:0000313" key="12">
    <source>
        <dbReference type="EnsemblMetazoa" id="XP_022654190"/>
    </source>
</evidence>
<dbReference type="CTD" id="41431"/>
<dbReference type="FunCoup" id="A0A7M7K1H1">
    <property type="interactions" value="1306"/>
</dbReference>
<keyword evidence="4" id="KW-0677">Repeat</keyword>
<dbReference type="Proteomes" id="UP000594260">
    <property type="component" value="Unplaced"/>
</dbReference>
<keyword evidence="6 9" id="KW-0694">RNA-binding</keyword>
<dbReference type="KEGG" id="vde:111247490"/>
<dbReference type="CDD" id="cd12503">
    <property type="entry name" value="RRM1_hnRNPH_GRSF1_like"/>
    <property type="match status" value="1"/>
</dbReference>
<evidence type="ECO:0000256" key="9">
    <source>
        <dbReference type="PROSITE-ProRule" id="PRU00176"/>
    </source>
</evidence>
<comment type="subcellular location">
    <subcellularLocation>
        <location evidence="1">Nucleus</location>
    </subcellularLocation>
</comment>
<evidence type="ECO:0000259" key="11">
    <source>
        <dbReference type="PROSITE" id="PS50102"/>
    </source>
</evidence>
<protein>
    <recommendedName>
        <fullName evidence="11">RRM domain-containing protein</fullName>
    </recommendedName>
</protein>
<dbReference type="FunFam" id="3.30.70.330:FF:000031">
    <property type="entry name" value="Heterogeneous nuclear ribonucleoprotein h3 isoform"/>
    <property type="match status" value="1"/>
</dbReference>
<keyword evidence="8" id="KW-0539">Nucleus</keyword>
<dbReference type="PROSITE" id="PS50102">
    <property type="entry name" value="RRM"/>
    <property type="match status" value="3"/>
</dbReference>
<dbReference type="GO" id="GO:0005634">
    <property type="term" value="C:nucleus"/>
    <property type="evidence" value="ECO:0007669"/>
    <property type="project" value="UniProtKB-SubCell"/>
</dbReference>
<dbReference type="AlphaFoldDB" id="A0A7M7K1H1"/>
<dbReference type="PANTHER" id="PTHR13976">
    <property type="entry name" value="HETEROGENEOUS NUCLEAR RIBONUCLEOPROTEIN-RELATED"/>
    <property type="match status" value="1"/>
</dbReference>
<evidence type="ECO:0000256" key="6">
    <source>
        <dbReference type="ARBA" id="ARBA00022884"/>
    </source>
</evidence>
<dbReference type="OrthoDB" id="431068at2759"/>
<feature type="compositionally biased region" description="Gly residues" evidence="10">
    <location>
        <begin position="203"/>
        <end position="218"/>
    </location>
</feature>
<name>A0A7M7K1H1_VARDE</name>
<dbReference type="EnsemblMetazoa" id="XM_022798463">
    <property type="protein sequence ID" value="XP_022654198"/>
    <property type="gene ID" value="LOC111247490"/>
</dbReference>
<dbReference type="GeneID" id="111247490"/>
<keyword evidence="5" id="KW-0832">Ubl conjugation</keyword>
<dbReference type="SMART" id="SM00360">
    <property type="entry name" value="RRM"/>
    <property type="match status" value="4"/>
</dbReference>
<evidence type="ECO:0000313" key="13">
    <source>
        <dbReference type="Proteomes" id="UP000594260"/>
    </source>
</evidence>
<evidence type="ECO:0000256" key="3">
    <source>
        <dbReference type="ARBA" id="ARBA00022553"/>
    </source>
</evidence>
<dbReference type="EnsemblMetazoa" id="XM_022798455">
    <property type="protein sequence ID" value="XP_022654190"/>
    <property type="gene ID" value="LOC111247490"/>
</dbReference>
<accession>A0A7M7K1H1</accession>
<dbReference type="InterPro" id="IPR000504">
    <property type="entry name" value="RRM_dom"/>
</dbReference>